<keyword evidence="7" id="KW-1185">Reference proteome</keyword>
<protein>
    <recommendedName>
        <fullName evidence="5">NAB domain-containing protein</fullName>
    </recommendedName>
</protein>
<organism evidence="6 7">
    <name type="scientific">Rehmannia glutinosa</name>
    <name type="common">Chinese foxglove</name>
    <dbReference type="NCBI Taxonomy" id="99300"/>
    <lineage>
        <taxon>Eukaryota</taxon>
        <taxon>Viridiplantae</taxon>
        <taxon>Streptophyta</taxon>
        <taxon>Embryophyta</taxon>
        <taxon>Tracheophyta</taxon>
        <taxon>Spermatophyta</taxon>
        <taxon>Magnoliopsida</taxon>
        <taxon>eudicotyledons</taxon>
        <taxon>Gunneridae</taxon>
        <taxon>Pentapetalae</taxon>
        <taxon>asterids</taxon>
        <taxon>lamiids</taxon>
        <taxon>Lamiales</taxon>
        <taxon>Orobanchaceae</taxon>
        <taxon>Rehmannieae</taxon>
        <taxon>Rehmannia</taxon>
    </lineage>
</organism>
<dbReference type="PROSITE" id="PS51774">
    <property type="entry name" value="NAB"/>
    <property type="match status" value="1"/>
</dbReference>
<dbReference type="Pfam" id="PF24627">
    <property type="entry name" value="PUMA_CC"/>
    <property type="match status" value="1"/>
</dbReference>
<name>A0ABR0WC49_REHGL</name>
<keyword evidence="1 3" id="KW-0175">Coiled coil</keyword>
<dbReference type="Gene3D" id="1.10.287.1490">
    <property type="match status" value="1"/>
</dbReference>
<evidence type="ECO:0000256" key="4">
    <source>
        <dbReference type="SAM" id="MobiDB-lite"/>
    </source>
</evidence>
<feature type="coiled-coil region" evidence="3">
    <location>
        <begin position="228"/>
        <end position="308"/>
    </location>
</feature>
<feature type="domain" description="NAB" evidence="5">
    <location>
        <begin position="56"/>
        <end position="136"/>
    </location>
</feature>
<feature type="compositionally biased region" description="Acidic residues" evidence="4">
    <location>
        <begin position="201"/>
        <end position="213"/>
    </location>
</feature>
<evidence type="ECO:0000256" key="2">
    <source>
        <dbReference type="ARBA" id="ARBA00038006"/>
    </source>
</evidence>
<feature type="coiled-coil region" evidence="3">
    <location>
        <begin position="350"/>
        <end position="610"/>
    </location>
</feature>
<evidence type="ECO:0000256" key="3">
    <source>
        <dbReference type="SAM" id="Coils"/>
    </source>
</evidence>
<accession>A0ABR0WC49</accession>
<evidence type="ECO:0000256" key="1">
    <source>
        <dbReference type="ARBA" id="ARBA00023054"/>
    </source>
</evidence>
<evidence type="ECO:0000259" key="5">
    <source>
        <dbReference type="PROSITE" id="PS51774"/>
    </source>
</evidence>
<dbReference type="InterPro" id="IPR051861">
    <property type="entry name" value="NET_actin-binding_domain"/>
</dbReference>
<dbReference type="PANTHER" id="PTHR32258">
    <property type="entry name" value="PROTEIN NETWORKED 4A"/>
    <property type="match status" value="1"/>
</dbReference>
<feature type="compositionally biased region" description="Low complexity" evidence="4">
    <location>
        <begin position="142"/>
        <end position="156"/>
    </location>
</feature>
<proteinExistence type="inferred from homology"/>
<gene>
    <name evidence="6" type="ORF">DH2020_022022</name>
</gene>
<dbReference type="PANTHER" id="PTHR32258:SF3">
    <property type="entry name" value="PROTEIN NETWORKED 4A"/>
    <property type="match status" value="1"/>
</dbReference>
<feature type="region of interest" description="Disordered" evidence="4">
    <location>
        <begin position="138"/>
        <end position="221"/>
    </location>
</feature>
<evidence type="ECO:0000313" key="6">
    <source>
        <dbReference type="EMBL" id="KAK6145202.1"/>
    </source>
</evidence>
<dbReference type="Pfam" id="PF07765">
    <property type="entry name" value="KIP1"/>
    <property type="match status" value="1"/>
</dbReference>
<comment type="similarity">
    <text evidence="2">Belongs to the NET family.</text>
</comment>
<dbReference type="EMBL" id="JABTTQ020000012">
    <property type="protein sequence ID" value="KAK6145202.1"/>
    <property type="molecule type" value="Genomic_DNA"/>
</dbReference>
<dbReference type="Proteomes" id="UP001318860">
    <property type="component" value="Unassembled WGS sequence"/>
</dbReference>
<evidence type="ECO:0000313" key="7">
    <source>
        <dbReference type="Proteomes" id="UP001318860"/>
    </source>
</evidence>
<comment type="caution">
    <text evidence="6">The sequence shown here is derived from an EMBL/GenBank/DDBJ whole genome shotgun (WGS) entry which is preliminary data.</text>
</comment>
<reference evidence="6 7" key="1">
    <citation type="journal article" date="2021" name="Comput. Struct. Biotechnol. J.">
        <title>De novo genome assembly of the potent medicinal plant Rehmannia glutinosa using nanopore technology.</title>
        <authorList>
            <person name="Ma L."/>
            <person name="Dong C."/>
            <person name="Song C."/>
            <person name="Wang X."/>
            <person name="Zheng X."/>
            <person name="Niu Y."/>
            <person name="Chen S."/>
            <person name="Feng W."/>
        </authorList>
    </citation>
    <scope>NUCLEOTIDE SEQUENCE [LARGE SCALE GENOMIC DNA]</scope>
    <source>
        <strain evidence="6">DH-2019</strain>
    </source>
</reference>
<dbReference type="InterPro" id="IPR057531">
    <property type="entry name" value="PUMA/OVT1_CC"/>
</dbReference>
<sequence>MSVSLTTKSVNSSFWRGKVTAAYHFLEGVYHPKKLIRVPKAMKPNRMKRMESKKSHSWWWDSHISPKNSKWLQENLEEMDQHIKRMIKLIEEDADTFAKKAELYFKKRPELISLVEEFYRMYRSLAERYDHVTGELRKNIPSDIQSQGSGISDIGSEPPSAMPSPDRRPSRTKSGPRAAGFDFFLGSNGSGSDLNSKEGDESSTLDSESESDDSSVNNYSGTLNNVEVHNLRRRIIELEAELQGMKEKSRMQNEEISGGFKKSDYVSSEVHGKIPAYEEELSVAKENIRQSEEEITRLTLELQNYRSLGELNNMLSEGLMKNQVRELRESINGSEAEVGSATIQIPEEELRIMQEKLHESEEEVASLRREITSKGLTVQNLQDQLKSAQKEVPVWKNKLEKEKREASKLQDRLVRYKANLSDRDQEIRGLKEAMSNANKSLSEENERLKAEMTRMTKERTYLEDNLKELDLRCQSLEEDVRRVKAAKAETEVLLGDEIKQMKGDIAEREKKLDELKMKYDMLMAVKDDLNAKIATLSAEMSSKDDQIAEISEHLHRLHLQHVELIASADVAHKLAEELRSRIKELEVEVERKQENILEGAEEKREAIRQLCFSIEHYRAGYHQLRQAVIAHKRPAVTAA</sequence>
<feature type="compositionally biased region" description="Low complexity" evidence="4">
    <location>
        <begin position="180"/>
        <end position="194"/>
    </location>
</feature>
<dbReference type="InterPro" id="IPR011684">
    <property type="entry name" value="NAB"/>
</dbReference>